<dbReference type="AlphaFoldDB" id="A0A1M6KI66"/>
<name>A0A1M6KI66_9ACTN</name>
<proteinExistence type="predicted"/>
<dbReference type="EMBL" id="FQZK01000007">
    <property type="protein sequence ID" value="SHJ58590.1"/>
    <property type="molecule type" value="Genomic_DNA"/>
</dbReference>
<organism evidence="1 2">
    <name type="scientific">Nocardiopsis flavescens</name>
    <dbReference type="NCBI Taxonomy" id="758803"/>
    <lineage>
        <taxon>Bacteria</taxon>
        <taxon>Bacillati</taxon>
        <taxon>Actinomycetota</taxon>
        <taxon>Actinomycetes</taxon>
        <taxon>Streptosporangiales</taxon>
        <taxon>Nocardiopsidaceae</taxon>
        <taxon>Nocardiopsis</taxon>
    </lineage>
</organism>
<gene>
    <name evidence="1" type="ORF">SAMN05421803_107181</name>
</gene>
<keyword evidence="2" id="KW-1185">Reference proteome</keyword>
<protein>
    <submittedName>
        <fullName evidence="1">Uncharacterized protein</fullName>
    </submittedName>
</protein>
<accession>A0A1M6KI66</accession>
<sequence length="319" mass="35455">MVENDLRLLHLRAVENAQRGGPLAGIRQASLAAAASKFKELAPVAQPDFEIHMVDVKSQGHAVSASDAGELLRRVQRAVARLAKARRLRRADVSRLSSGDFSLARFNVVSASFASLKVHLVPDKTFYDEDNEESVPLSGPSWAEVGLAELIRALPEGENDDASIESLMGASPVVRRAVADLVFKLNSDIEIGFQFKSSSGEKIVSRVTPVQVRKIAQKLEMTHEDRSVVRMRGRLDGLRTRRQIFYFEPEKAPEIHGYVDESLMSAVRENIDREVDVTLEVVVERSFSGKVSQRHYRLLSVDGHQSEIPEYVDTPRGES</sequence>
<evidence type="ECO:0000313" key="2">
    <source>
        <dbReference type="Proteomes" id="UP000184452"/>
    </source>
</evidence>
<dbReference type="Proteomes" id="UP000184452">
    <property type="component" value="Unassembled WGS sequence"/>
</dbReference>
<reference evidence="1 2" key="1">
    <citation type="submission" date="2016-11" db="EMBL/GenBank/DDBJ databases">
        <authorList>
            <person name="Jaros S."/>
            <person name="Januszkiewicz K."/>
            <person name="Wedrychowicz H."/>
        </authorList>
    </citation>
    <scope>NUCLEOTIDE SEQUENCE [LARGE SCALE GENOMIC DNA]</scope>
    <source>
        <strain evidence="1 2">CGMCC 4.5723</strain>
    </source>
</reference>
<evidence type="ECO:0000313" key="1">
    <source>
        <dbReference type="EMBL" id="SHJ58590.1"/>
    </source>
</evidence>